<dbReference type="RefSeq" id="XP_067058937.1">
    <property type="nucleotide sequence ID" value="XM_067203246.1"/>
</dbReference>
<dbReference type="GeneID" id="92357180"/>
<evidence type="ECO:0000256" key="1">
    <source>
        <dbReference type="SAM" id="MobiDB-lite"/>
    </source>
</evidence>
<dbReference type="KEGG" id="loi:92357180"/>
<proteinExistence type="predicted"/>
<name>A0A836FNL0_9TRYP</name>
<evidence type="ECO:0000313" key="3">
    <source>
        <dbReference type="Proteomes" id="UP000674143"/>
    </source>
</evidence>
<organism evidence="2 3">
    <name type="scientific">Leishmania orientalis</name>
    <dbReference type="NCBI Taxonomy" id="2249476"/>
    <lineage>
        <taxon>Eukaryota</taxon>
        <taxon>Discoba</taxon>
        <taxon>Euglenozoa</taxon>
        <taxon>Kinetoplastea</taxon>
        <taxon>Metakinetoplastina</taxon>
        <taxon>Trypanosomatida</taxon>
        <taxon>Trypanosomatidae</taxon>
        <taxon>Leishmaniinae</taxon>
        <taxon>Leishmania</taxon>
    </lineage>
</organism>
<feature type="region of interest" description="Disordered" evidence="1">
    <location>
        <begin position="111"/>
        <end position="205"/>
    </location>
</feature>
<reference evidence="3" key="2">
    <citation type="journal article" date="2021" name="Sci. Data">
        <title>Chromosome-scale genome sequencing, assembly and annotation of six genomes from subfamily Leishmaniinae.</title>
        <authorList>
            <person name="Almutairi H."/>
            <person name="Urbaniak M.D."/>
            <person name="Bates M.D."/>
            <person name="Jariyapan N."/>
            <person name="Kwakye-Nuako G."/>
            <person name="Thomaz Soccol V."/>
            <person name="Al-Salem W.S."/>
            <person name="Dillon R.J."/>
            <person name="Bates P.A."/>
            <person name="Gatherer D."/>
        </authorList>
    </citation>
    <scope>NUCLEOTIDE SEQUENCE [LARGE SCALE GENOMIC DNA]</scope>
</reference>
<accession>A0A836FNL0</accession>
<keyword evidence="3" id="KW-1185">Reference proteome</keyword>
<evidence type="ECO:0000313" key="2">
    <source>
        <dbReference type="EMBL" id="KAG5466047.1"/>
    </source>
</evidence>
<gene>
    <name evidence="2" type="ORF">LSCM4_01184</name>
</gene>
<feature type="compositionally biased region" description="Polar residues" evidence="1">
    <location>
        <begin position="112"/>
        <end position="124"/>
    </location>
</feature>
<sequence length="234" mass="24898">MLHQKKQAMTSRSGVKAAPAFDPVAYAASIAMSAAEMRLRASHARQASSSTARPSSARRLIKAGALAEASQQATAASFHTVSDSVTRCSSSPQLTAATAGPRTLLEELACPSDSSLSVDTNTRPKLTRAIPRDRTPADVSRSTSVHSPSPPAPFPSHISTHPTNLAGWAEPRPLGQEKVRHSESDTDDDGAVSLRDASPLREHSVSGTTGIRYRTYSVESVHSIARQLNFALYQ</sequence>
<comment type="caution">
    <text evidence="2">The sequence shown here is derived from an EMBL/GenBank/DDBJ whole genome shotgun (WGS) entry which is preliminary data.</text>
</comment>
<protein>
    <submittedName>
        <fullName evidence="2">Uncharacterized protein</fullName>
    </submittedName>
</protein>
<dbReference type="AlphaFoldDB" id="A0A836FNL0"/>
<dbReference type="EMBL" id="JAFHLR010000035">
    <property type="protein sequence ID" value="KAG5466047.1"/>
    <property type="molecule type" value="Genomic_DNA"/>
</dbReference>
<dbReference type="Proteomes" id="UP000674143">
    <property type="component" value="Unassembled WGS sequence"/>
</dbReference>
<reference evidence="3" key="1">
    <citation type="journal article" date="2021" name="Microbiol. Resour. Announc.">
        <title>LGAAP: Leishmaniinae Genome Assembly and Annotation Pipeline.</title>
        <authorList>
            <person name="Almutairi H."/>
            <person name="Urbaniak M.D."/>
            <person name="Bates M.D."/>
            <person name="Jariyapan N."/>
            <person name="Kwakye-Nuako G."/>
            <person name="Thomaz-Soccol V."/>
            <person name="Al-Salem W.S."/>
            <person name="Dillon R.J."/>
            <person name="Bates P.A."/>
            <person name="Gatherer D."/>
        </authorList>
    </citation>
    <scope>NUCLEOTIDE SEQUENCE [LARGE SCALE GENOMIC DNA]</scope>
</reference>
<feature type="compositionally biased region" description="Basic and acidic residues" evidence="1">
    <location>
        <begin position="175"/>
        <end position="184"/>
    </location>
</feature>